<name>A0A5B7CKX3_PORTR</name>
<dbReference type="EMBL" id="VSRR010000053">
    <property type="protein sequence ID" value="MPC09036.1"/>
    <property type="molecule type" value="Genomic_DNA"/>
</dbReference>
<dbReference type="Proteomes" id="UP000324222">
    <property type="component" value="Unassembled WGS sequence"/>
</dbReference>
<protein>
    <submittedName>
        <fullName evidence="1">Uncharacterized protein</fullName>
    </submittedName>
</protein>
<comment type="caution">
    <text evidence="1">The sequence shown here is derived from an EMBL/GenBank/DDBJ whole genome shotgun (WGS) entry which is preliminary data.</text>
</comment>
<accession>A0A5B7CKX3</accession>
<gene>
    <name evidence="1" type="ORF">E2C01_001639</name>
</gene>
<keyword evidence="2" id="KW-1185">Reference proteome</keyword>
<evidence type="ECO:0000313" key="2">
    <source>
        <dbReference type="Proteomes" id="UP000324222"/>
    </source>
</evidence>
<evidence type="ECO:0000313" key="1">
    <source>
        <dbReference type="EMBL" id="MPC09036.1"/>
    </source>
</evidence>
<proteinExistence type="predicted"/>
<dbReference type="AlphaFoldDB" id="A0A5B7CKX3"/>
<organism evidence="1 2">
    <name type="scientific">Portunus trituberculatus</name>
    <name type="common">Swimming crab</name>
    <name type="synonym">Neptunus trituberculatus</name>
    <dbReference type="NCBI Taxonomy" id="210409"/>
    <lineage>
        <taxon>Eukaryota</taxon>
        <taxon>Metazoa</taxon>
        <taxon>Ecdysozoa</taxon>
        <taxon>Arthropoda</taxon>
        <taxon>Crustacea</taxon>
        <taxon>Multicrustacea</taxon>
        <taxon>Malacostraca</taxon>
        <taxon>Eumalacostraca</taxon>
        <taxon>Eucarida</taxon>
        <taxon>Decapoda</taxon>
        <taxon>Pleocyemata</taxon>
        <taxon>Brachyura</taxon>
        <taxon>Eubrachyura</taxon>
        <taxon>Portunoidea</taxon>
        <taxon>Portunidae</taxon>
        <taxon>Portuninae</taxon>
        <taxon>Portunus</taxon>
    </lineage>
</organism>
<reference evidence="1 2" key="1">
    <citation type="submission" date="2019-05" db="EMBL/GenBank/DDBJ databases">
        <title>Another draft genome of Portunus trituberculatus and its Hox gene families provides insights of decapod evolution.</title>
        <authorList>
            <person name="Jeong J.-H."/>
            <person name="Song I."/>
            <person name="Kim S."/>
            <person name="Choi T."/>
            <person name="Kim D."/>
            <person name="Ryu S."/>
            <person name="Kim W."/>
        </authorList>
    </citation>
    <scope>NUCLEOTIDE SEQUENCE [LARGE SCALE GENOMIC DNA]</scope>
    <source>
        <tissue evidence="1">Muscle</tissue>
    </source>
</reference>
<sequence length="103" mass="11095">MTPRHSGHSAASTITSHTQYYRTLHTHTHWHPKHLQVIVSTSGTGGGEGGVLASSGAFSEVIRLSVSLSSSRLLSLTPECTPCFMSLWEPSTVARRTHDGLRG</sequence>